<dbReference type="OrthoDB" id="6134459at2759"/>
<keyword evidence="2" id="KW-1185">Reference proteome</keyword>
<feature type="non-terminal residue" evidence="1">
    <location>
        <position position="107"/>
    </location>
</feature>
<organism evidence="1 2">
    <name type="scientific">Allacma fusca</name>
    <dbReference type="NCBI Taxonomy" id="39272"/>
    <lineage>
        <taxon>Eukaryota</taxon>
        <taxon>Metazoa</taxon>
        <taxon>Ecdysozoa</taxon>
        <taxon>Arthropoda</taxon>
        <taxon>Hexapoda</taxon>
        <taxon>Collembola</taxon>
        <taxon>Symphypleona</taxon>
        <taxon>Sminthuridae</taxon>
        <taxon>Allacma</taxon>
    </lineage>
</organism>
<reference evidence="1" key="1">
    <citation type="submission" date="2021-06" db="EMBL/GenBank/DDBJ databases">
        <authorList>
            <person name="Hodson N. C."/>
            <person name="Mongue J. A."/>
            <person name="Jaron S. K."/>
        </authorList>
    </citation>
    <scope>NUCLEOTIDE SEQUENCE</scope>
</reference>
<dbReference type="Proteomes" id="UP000708208">
    <property type="component" value="Unassembled WGS sequence"/>
</dbReference>
<evidence type="ECO:0000313" key="2">
    <source>
        <dbReference type="Proteomes" id="UP000708208"/>
    </source>
</evidence>
<dbReference type="EMBL" id="CAJVCH010000622">
    <property type="protein sequence ID" value="CAG7633190.1"/>
    <property type="molecule type" value="Genomic_DNA"/>
</dbReference>
<feature type="non-terminal residue" evidence="1">
    <location>
        <position position="1"/>
    </location>
</feature>
<proteinExistence type="predicted"/>
<name>A0A8J2J045_9HEXA</name>
<dbReference type="AlphaFoldDB" id="A0A8J2J045"/>
<comment type="caution">
    <text evidence="1">The sequence shown here is derived from an EMBL/GenBank/DDBJ whole genome shotgun (WGS) entry which is preliminary data.</text>
</comment>
<sequence>TLYTKELQKSSSLKHVYYFIPSFFPKIVPGASLTKTNSDIRKFHYFNKHCARIVEDGTLYYVENFNWVQVPRTNYCLDEIQSLGKGNQQYGFVLRDSSKVSNSILAN</sequence>
<accession>A0A8J2J045</accession>
<evidence type="ECO:0000313" key="1">
    <source>
        <dbReference type="EMBL" id="CAG7633190.1"/>
    </source>
</evidence>
<protein>
    <submittedName>
        <fullName evidence="1">Uncharacterized protein</fullName>
    </submittedName>
</protein>
<gene>
    <name evidence="1" type="ORF">AFUS01_LOCUS175</name>
</gene>